<dbReference type="PROSITE" id="PS00211">
    <property type="entry name" value="ABC_TRANSPORTER_1"/>
    <property type="match status" value="1"/>
</dbReference>
<evidence type="ECO:0000256" key="11">
    <source>
        <dbReference type="SAM" id="MobiDB-lite"/>
    </source>
</evidence>
<dbReference type="PANTHER" id="PTHR43394:SF1">
    <property type="entry name" value="ATP-BINDING CASSETTE SUB-FAMILY B MEMBER 10, MITOCHONDRIAL"/>
    <property type="match status" value="1"/>
</dbReference>
<feature type="transmembrane region" description="Helical" evidence="12">
    <location>
        <begin position="179"/>
        <end position="198"/>
    </location>
</feature>
<keyword evidence="7" id="KW-0067">ATP-binding</keyword>
<dbReference type="Proteomes" id="UP000193553">
    <property type="component" value="Unassembled WGS sequence"/>
</dbReference>
<evidence type="ECO:0000313" key="16">
    <source>
        <dbReference type="Proteomes" id="UP000193553"/>
    </source>
</evidence>
<dbReference type="GO" id="GO:0005886">
    <property type="term" value="C:plasma membrane"/>
    <property type="evidence" value="ECO:0007669"/>
    <property type="project" value="UniProtKB-SubCell"/>
</dbReference>
<keyword evidence="9 12" id="KW-0472">Membrane</keyword>
<keyword evidence="8 12" id="KW-1133">Transmembrane helix</keyword>
<comment type="caution">
    <text evidence="15">The sequence shown here is derived from an EMBL/GenBank/DDBJ whole genome shotgun (WGS) entry which is preliminary data.</text>
</comment>
<name>A0A1X3H3B9_9BRAD</name>
<keyword evidence="3" id="KW-0813">Transport</keyword>
<feature type="transmembrane region" description="Helical" evidence="12">
    <location>
        <begin position="204"/>
        <end position="220"/>
    </location>
</feature>
<comment type="subcellular location">
    <subcellularLocation>
        <location evidence="1">Cell membrane</location>
        <topology evidence="1">Multi-pass membrane protein</topology>
    </subcellularLocation>
</comment>
<dbReference type="Pfam" id="PF00664">
    <property type="entry name" value="ABC_membrane"/>
    <property type="match status" value="1"/>
</dbReference>
<evidence type="ECO:0000256" key="12">
    <source>
        <dbReference type="SAM" id="Phobius"/>
    </source>
</evidence>
<evidence type="ECO:0000259" key="14">
    <source>
        <dbReference type="PROSITE" id="PS50929"/>
    </source>
</evidence>
<evidence type="ECO:0000256" key="10">
    <source>
        <dbReference type="ARBA" id="ARBA00024722"/>
    </source>
</evidence>
<dbReference type="InterPro" id="IPR003593">
    <property type="entry name" value="AAA+_ATPase"/>
</dbReference>
<evidence type="ECO:0000256" key="2">
    <source>
        <dbReference type="ARBA" id="ARBA00005417"/>
    </source>
</evidence>
<dbReference type="GO" id="GO:0005524">
    <property type="term" value="F:ATP binding"/>
    <property type="evidence" value="ECO:0007669"/>
    <property type="project" value="UniProtKB-KW"/>
</dbReference>
<accession>A0A1X3H3B9</accession>
<evidence type="ECO:0000256" key="7">
    <source>
        <dbReference type="ARBA" id="ARBA00022840"/>
    </source>
</evidence>
<feature type="compositionally biased region" description="Polar residues" evidence="11">
    <location>
        <begin position="630"/>
        <end position="646"/>
    </location>
</feature>
<gene>
    <name evidence="15" type="ORF">BSZ18_23750</name>
</gene>
<dbReference type="OrthoDB" id="9804259at2"/>
<dbReference type="EMBL" id="NAFI01000180">
    <property type="protein sequence ID" value="OSJ06156.1"/>
    <property type="molecule type" value="Genomic_DNA"/>
</dbReference>
<dbReference type="PANTHER" id="PTHR43394">
    <property type="entry name" value="ATP-DEPENDENT PERMEASE MDL1, MITOCHONDRIAL"/>
    <property type="match status" value="1"/>
</dbReference>
<dbReference type="InterPro" id="IPR003439">
    <property type="entry name" value="ABC_transporter-like_ATP-bd"/>
</dbReference>
<dbReference type="PROSITE" id="PS50893">
    <property type="entry name" value="ABC_TRANSPORTER_2"/>
    <property type="match status" value="1"/>
</dbReference>
<dbReference type="InterPro" id="IPR027417">
    <property type="entry name" value="P-loop_NTPase"/>
</dbReference>
<evidence type="ECO:0000259" key="13">
    <source>
        <dbReference type="PROSITE" id="PS50893"/>
    </source>
</evidence>
<dbReference type="FunFam" id="3.40.50.300:FF:000287">
    <property type="entry name" value="Multidrug ABC transporter ATP-binding protein"/>
    <property type="match status" value="1"/>
</dbReference>
<comment type="function">
    <text evidence="10">Involved in beta-(1--&gt;2)glucan export. Transmembrane domains (TMD) form a pore in the inner membrane and the ATP-binding domain (NBD) is responsible for energy generation.</text>
</comment>
<organism evidence="15 16">
    <name type="scientific">Bradyrhizobium canariense</name>
    <dbReference type="NCBI Taxonomy" id="255045"/>
    <lineage>
        <taxon>Bacteria</taxon>
        <taxon>Pseudomonadati</taxon>
        <taxon>Pseudomonadota</taxon>
        <taxon>Alphaproteobacteria</taxon>
        <taxon>Hyphomicrobiales</taxon>
        <taxon>Nitrobacteraceae</taxon>
        <taxon>Bradyrhizobium</taxon>
    </lineage>
</organism>
<dbReference type="GO" id="GO:0016887">
    <property type="term" value="F:ATP hydrolysis activity"/>
    <property type="evidence" value="ECO:0007669"/>
    <property type="project" value="InterPro"/>
</dbReference>
<dbReference type="InterPro" id="IPR017871">
    <property type="entry name" value="ABC_transporter-like_CS"/>
</dbReference>
<feature type="region of interest" description="Disordered" evidence="11">
    <location>
        <begin position="1"/>
        <end position="23"/>
    </location>
</feature>
<sequence>MIQGRAGEIEAESSDVLDDGRRPPRAVVGSHRLEEEMFGRAFDKNILKRFWAFVRPYRPKVAVSVAAVLIFTGTQLLIPLIIRYAIDHGMRPGGADRSALTWAVAEFAAAILVNYAASYVQETVVGQIAENVLFDIRRAMFGHLQKVSLSFMDKTEVGRLMSRLQGDVNSMQEFLETSVLSIGDIALLFGIVVVMLWLDFRLGLLTLAVLPVLFIVRIFWLPRARDSFMAAHETNSVANGALAEAIHGVRAVQSMDRQRVNFMLYDDKARANLETHLRAAKYAQLMVPIVDSLTGLAMAVVIIVGGSMVLNGRLDVGVVVAFLFYIQRFFDPIRSLTLQYSVMQRAMASGKRLTDVLDVKIDVSDKPDAKVLSPDMDGSVEFRNVTFGYDPKHPVLKKISFRVNSGETVALVGPTGSGKSSAMALVHRFYDVQEGQVLVGGEDVRDLTQESLGRQVAMVLQEPFLFTGTVFENIRYHKTEATREDVIDAAKAVGAHDFITRLAGGYDAQLGERGGNLSLGQRQLISFARALVADAKILVLDEATANIDSYTEMLIQKALIRLLEGRTGLVIAHRLATIRGADRIIVLQSGQMIETGNHDQLMAAGGLYSKLYNLNYASFDDIPGEEPEGSAQSNNLRSELGSLSSR</sequence>
<dbReference type="Gene3D" id="1.20.1560.10">
    <property type="entry name" value="ABC transporter type 1, transmembrane domain"/>
    <property type="match status" value="1"/>
</dbReference>
<dbReference type="GO" id="GO:0015421">
    <property type="term" value="F:ABC-type oligopeptide transporter activity"/>
    <property type="evidence" value="ECO:0007669"/>
    <property type="project" value="TreeGrafter"/>
</dbReference>
<keyword evidence="5 12" id="KW-0812">Transmembrane</keyword>
<protein>
    <submittedName>
        <fullName evidence="15">Multidrug ABC transporter</fullName>
    </submittedName>
</protein>
<evidence type="ECO:0000256" key="9">
    <source>
        <dbReference type="ARBA" id="ARBA00023136"/>
    </source>
</evidence>
<comment type="similarity">
    <text evidence="2">Belongs to the ABC transporter superfamily.</text>
</comment>
<dbReference type="SUPFAM" id="SSF90123">
    <property type="entry name" value="ABC transporter transmembrane region"/>
    <property type="match status" value="1"/>
</dbReference>
<dbReference type="Gene3D" id="3.40.50.300">
    <property type="entry name" value="P-loop containing nucleotide triphosphate hydrolases"/>
    <property type="match status" value="1"/>
</dbReference>
<feature type="domain" description="ABC transporter" evidence="13">
    <location>
        <begin position="380"/>
        <end position="614"/>
    </location>
</feature>
<dbReference type="InterPro" id="IPR039421">
    <property type="entry name" value="Type_1_exporter"/>
</dbReference>
<evidence type="ECO:0000313" key="15">
    <source>
        <dbReference type="EMBL" id="OSJ06156.1"/>
    </source>
</evidence>
<dbReference type="Pfam" id="PF00005">
    <property type="entry name" value="ABC_tran"/>
    <property type="match status" value="1"/>
</dbReference>
<dbReference type="RefSeq" id="WP_085360372.1">
    <property type="nucleotide sequence ID" value="NZ_NAFD01000184.1"/>
</dbReference>
<evidence type="ECO:0000256" key="3">
    <source>
        <dbReference type="ARBA" id="ARBA00022448"/>
    </source>
</evidence>
<evidence type="ECO:0000256" key="6">
    <source>
        <dbReference type="ARBA" id="ARBA00022741"/>
    </source>
</evidence>
<reference evidence="15 16" key="1">
    <citation type="submission" date="2017-03" db="EMBL/GenBank/DDBJ databases">
        <title>Whole genome sequences of fourteen strains of Bradyrhizobium canariense and one strain of Bradyrhizobium japonicum isolated from Lupinus (Papilionoideae: Genisteae) species in Algeria.</title>
        <authorList>
            <person name="Crovadore J."/>
            <person name="Chekireb D."/>
            <person name="Brachmann A."/>
            <person name="Chablais R."/>
            <person name="Cochard B."/>
            <person name="Lefort F."/>
        </authorList>
    </citation>
    <scope>NUCLEOTIDE SEQUENCE [LARGE SCALE GENOMIC DNA]</scope>
    <source>
        <strain evidence="15 16">UBMA195</strain>
    </source>
</reference>
<evidence type="ECO:0000256" key="8">
    <source>
        <dbReference type="ARBA" id="ARBA00022989"/>
    </source>
</evidence>
<dbReference type="PROSITE" id="PS50929">
    <property type="entry name" value="ABC_TM1F"/>
    <property type="match status" value="1"/>
</dbReference>
<evidence type="ECO:0000256" key="4">
    <source>
        <dbReference type="ARBA" id="ARBA00022597"/>
    </source>
</evidence>
<dbReference type="InterPro" id="IPR036640">
    <property type="entry name" value="ABC1_TM_sf"/>
</dbReference>
<proteinExistence type="inferred from homology"/>
<dbReference type="InterPro" id="IPR011527">
    <property type="entry name" value="ABC1_TM_dom"/>
</dbReference>
<feature type="transmembrane region" description="Helical" evidence="12">
    <location>
        <begin position="285"/>
        <end position="304"/>
    </location>
</feature>
<dbReference type="SMART" id="SM00382">
    <property type="entry name" value="AAA"/>
    <property type="match status" value="1"/>
</dbReference>
<keyword evidence="4" id="KW-0762">Sugar transport</keyword>
<feature type="domain" description="ABC transmembrane type-1" evidence="14">
    <location>
        <begin position="62"/>
        <end position="345"/>
    </location>
</feature>
<dbReference type="CDD" id="cd18545">
    <property type="entry name" value="ABC_6TM_YknV_like"/>
    <property type="match status" value="1"/>
</dbReference>
<dbReference type="AlphaFoldDB" id="A0A1X3H3B9"/>
<feature type="transmembrane region" description="Helical" evidence="12">
    <location>
        <begin position="61"/>
        <end position="82"/>
    </location>
</feature>
<keyword evidence="6" id="KW-0547">Nucleotide-binding</keyword>
<evidence type="ECO:0000256" key="1">
    <source>
        <dbReference type="ARBA" id="ARBA00004651"/>
    </source>
</evidence>
<dbReference type="SUPFAM" id="SSF52540">
    <property type="entry name" value="P-loop containing nucleoside triphosphate hydrolases"/>
    <property type="match status" value="1"/>
</dbReference>
<evidence type="ECO:0000256" key="5">
    <source>
        <dbReference type="ARBA" id="ARBA00022692"/>
    </source>
</evidence>
<feature type="region of interest" description="Disordered" evidence="11">
    <location>
        <begin position="623"/>
        <end position="646"/>
    </location>
</feature>
<dbReference type="CDD" id="cd03254">
    <property type="entry name" value="ABCC_Glucan_exporter_like"/>
    <property type="match status" value="1"/>
</dbReference>